<dbReference type="GO" id="GO:0003677">
    <property type="term" value="F:DNA binding"/>
    <property type="evidence" value="ECO:0007669"/>
    <property type="project" value="UniProtKB-KW"/>
</dbReference>
<name>A0ABT3CV95_9BACT</name>
<comment type="caution">
    <text evidence="1">The sequence shown here is derived from an EMBL/GenBank/DDBJ whole genome shotgun (WGS) entry which is preliminary data.</text>
</comment>
<protein>
    <submittedName>
        <fullName evidence="1">DNA-binding protein</fullName>
    </submittedName>
</protein>
<keyword evidence="2" id="KW-1185">Reference proteome</keyword>
<dbReference type="Proteomes" id="UP001300692">
    <property type="component" value="Unassembled WGS sequence"/>
</dbReference>
<gene>
    <name evidence="1" type="ORF">N7U62_12405</name>
</gene>
<evidence type="ECO:0000313" key="2">
    <source>
        <dbReference type="Proteomes" id="UP001300692"/>
    </source>
</evidence>
<dbReference type="RefSeq" id="WP_264138296.1">
    <property type="nucleotide sequence ID" value="NZ_JAOYOD010000001.1"/>
</dbReference>
<proteinExistence type="predicted"/>
<keyword evidence="1" id="KW-0238">DNA-binding</keyword>
<accession>A0ABT3CV95</accession>
<reference evidence="1 2" key="1">
    <citation type="submission" date="2022-10" db="EMBL/GenBank/DDBJ databases">
        <title>Comparative genomics and taxonomic characterization of three novel marine species of genus Reichenbachiella exhibiting antioxidant and polysaccharide degradation activities.</title>
        <authorList>
            <person name="Muhammad N."/>
            <person name="Lee Y.-J."/>
            <person name="Ko J."/>
            <person name="Kim S.-G."/>
        </authorList>
    </citation>
    <scope>NUCLEOTIDE SEQUENCE [LARGE SCALE GENOMIC DNA]</scope>
    <source>
        <strain evidence="1 2">ABR2-5</strain>
    </source>
</reference>
<evidence type="ECO:0000313" key="1">
    <source>
        <dbReference type="EMBL" id="MCV9387473.1"/>
    </source>
</evidence>
<organism evidence="1 2">
    <name type="scientific">Reichenbachiella ulvae</name>
    <dbReference type="NCBI Taxonomy" id="2980104"/>
    <lineage>
        <taxon>Bacteria</taxon>
        <taxon>Pseudomonadati</taxon>
        <taxon>Bacteroidota</taxon>
        <taxon>Cytophagia</taxon>
        <taxon>Cytophagales</taxon>
        <taxon>Reichenbachiellaceae</taxon>
        <taxon>Reichenbachiella</taxon>
    </lineage>
</organism>
<sequence>MAGTGSLDYLVGEGQNAAFDKKTVKRLEDIASFSDEDKNHILYTLDALIKNVKLKSL</sequence>
<dbReference type="EMBL" id="JAOYOD010000001">
    <property type="protein sequence ID" value="MCV9387473.1"/>
    <property type="molecule type" value="Genomic_DNA"/>
</dbReference>